<keyword evidence="11" id="KW-1185">Reference proteome</keyword>
<dbReference type="SMART" id="SM00387">
    <property type="entry name" value="HATPase_c"/>
    <property type="match status" value="1"/>
</dbReference>
<dbReference type="CDD" id="cd17546">
    <property type="entry name" value="REC_hyHK_CKI1_RcsC-like"/>
    <property type="match status" value="1"/>
</dbReference>
<dbReference type="PANTHER" id="PTHR43047">
    <property type="entry name" value="TWO-COMPONENT HISTIDINE PROTEIN KINASE"/>
    <property type="match status" value="1"/>
</dbReference>
<dbReference type="Pfam" id="PF00512">
    <property type="entry name" value="HisKA"/>
    <property type="match status" value="1"/>
</dbReference>
<dbReference type="SMART" id="SM00448">
    <property type="entry name" value="REC"/>
    <property type="match status" value="1"/>
</dbReference>
<dbReference type="GO" id="GO:0000155">
    <property type="term" value="F:phosphorelay sensor kinase activity"/>
    <property type="evidence" value="ECO:0007669"/>
    <property type="project" value="InterPro"/>
</dbReference>
<dbReference type="Gene3D" id="3.40.50.2300">
    <property type="match status" value="1"/>
</dbReference>
<dbReference type="SUPFAM" id="SSF47384">
    <property type="entry name" value="Homodimeric domain of signal transducing histidine kinase"/>
    <property type="match status" value="1"/>
</dbReference>
<feature type="compositionally biased region" description="Polar residues" evidence="7">
    <location>
        <begin position="581"/>
        <end position="593"/>
    </location>
</feature>
<evidence type="ECO:0000256" key="2">
    <source>
        <dbReference type="ARBA" id="ARBA00012438"/>
    </source>
</evidence>
<evidence type="ECO:0000256" key="4">
    <source>
        <dbReference type="ARBA" id="ARBA00022679"/>
    </source>
</evidence>
<feature type="modified residue" description="4-aspartylphosphate" evidence="6">
    <location>
        <position position="1261"/>
    </location>
</feature>
<dbReference type="InterPro" id="IPR003594">
    <property type="entry name" value="HATPase_dom"/>
</dbReference>
<evidence type="ECO:0000259" key="8">
    <source>
        <dbReference type="PROSITE" id="PS50109"/>
    </source>
</evidence>
<evidence type="ECO:0000313" key="11">
    <source>
        <dbReference type="Proteomes" id="UP000799441"/>
    </source>
</evidence>
<feature type="region of interest" description="Disordered" evidence="7">
    <location>
        <begin position="748"/>
        <end position="768"/>
    </location>
</feature>
<evidence type="ECO:0000256" key="1">
    <source>
        <dbReference type="ARBA" id="ARBA00000085"/>
    </source>
</evidence>
<dbReference type="PRINTS" id="PR00344">
    <property type="entry name" value="BCTRLSENSOR"/>
</dbReference>
<feature type="region of interest" description="Disordered" evidence="7">
    <location>
        <begin position="1101"/>
        <end position="1206"/>
    </location>
</feature>
<dbReference type="Gene3D" id="3.30.565.10">
    <property type="entry name" value="Histidine kinase-like ATPase, C-terminal domain"/>
    <property type="match status" value="1"/>
</dbReference>
<feature type="compositionally biased region" description="Polar residues" evidence="7">
    <location>
        <begin position="489"/>
        <end position="506"/>
    </location>
</feature>
<keyword evidence="5" id="KW-0418">Kinase</keyword>
<dbReference type="InterPro" id="IPR003661">
    <property type="entry name" value="HisK_dim/P_dom"/>
</dbReference>
<comment type="caution">
    <text evidence="10">The sequence shown here is derived from an EMBL/GenBank/DDBJ whole genome shotgun (WGS) entry which is preliminary data.</text>
</comment>
<keyword evidence="4" id="KW-0808">Transferase</keyword>
<comment type="catalytic activity">
    <reaction evidence="1">
        <text>ATP + protein L-histidine = ADP + protein N-phospho-L-histidine.</text>
        <dbReference type="EC" id="2.7.13.3"/>
    </reaction>
</comment>
<accession>A0A9P4UPA3</accession>
<evidence type="ECO:0000256" key="3">
    <source>
        <dbReference type="ARBA" id="ARBA00022553"/>
    </source>
</evidence>
<dbReference type="Pfam" id="PF00072">
    <property type="entry name" value="Response_reg"/>
    <property type="match status" value="1"/>
</dbReference>
<protein>
    <recommendedName>
        <fullName evidence="2">histidine kinase</fullName>
        <ecNumber evidence="2">2.7.13.3</ecNumber>
    </recommendedName>
</protein>
<dbReference type="GO" id="GO:0005886">
    <property type="term" value="C:plasma membrane"/>
    <property type="evidence" value="ECO:0007669"/>
    <property type="project" value="TreeGrafter"/>
</dbReference>
<dbReference type="Pfam" id="PF02518">
    <property type="entry name" value="HATPase_c"/>
    <property type="match status" value="1"/>
</dbReference>
<dbReference type="InterPro" id="IPR001789">
    <property type="entry name" value="Sig_transdc_resp-reg_receiver"/>
</dbReference>
<dbReference type="CDD" id="cd00082">
    <property type="entry name" value="HisKA"/>
    <property type="match status" value="1"/>
</dbReference>
<feature type="compositionally biased region" description="Low complexity" evidence="7">
    <location>
        <begin position="1163"/>
        <end position="1198"/>
    </location>
</feature>
<proteinExistence type="predicted"/>
<gene>
    <name evidence="10" type="ORF">K431DRAFT_249490</name>
</gene>
<dbReference type="EC" id="2.7.13.3" evidence="2"/>
<feature type="domain" description="Response regulatory" evidence="9">
    <location>
        <begin position="1210"/>
        <end position="1332"/>
    </location>
</feature>
<evidence type="ECO:0000313" key="10">
    <source>
        <dbReference type="EMBL" id="KAF2720256.1"/>
    </source>
</evidence>
<organism evidence="10 11">
    <name type="scientific">Polychaeton citri CBS 116435</name>
    <dbReference type="NCBI Taxonomy" id="1314669"/>
    <lineage>
        <taxon>Eukaryota</taxon>
        <taxon>Fungi</taxon>
        <taxon>Dikarya</taxon>
        <taxon>Ascomycota</taxon>
        <taxon>Pezizomycotina</taxon>
        <taxon>Dothideomycetes</taxon>
        <taxon>Dothideomycetidae</taxon>
        <taxon>Capnodiales</taxon>
        <taxon>Capnodiaceae</taxon>
        <taxon>Polychaeton</taxon>
    </lineage>
</organism>
<dbReference type="PANTHER" id="PTHR43047:SF72">
    <property type="entry name" value="OSMOSENSING HISTIDINE PROTEIN KINASE SLN1"/>
    <property type="match status" value="1"/>
</dbReference>
<evidence type="ECO:0000256" key="7">
    <source>
        <dbReference type="SAM" id="MobiDB-lite"/>
    </source>
</evidence>
<name>A0A9P4UPA3_9PEZI</name>
<dbReference type="InterPro" id="IPR011006">
    <property type="entry name" value="CheY-like_superfamily"/>
</dbReference>
<dbReference type="Gene3D" id="1.10.287.130">
    <property type="match status" value="1"/>
</dbReference>
<dbReference type="SMART" id="SM00388">
    <property type="entry name" value="HisKA"/>
    <property type="match status" value="1"/>
</dbReference>
<dbReference type="OrthoDB" id="303614at2759"/>
<dbReference type="SUPFAM" id="SSF52172">
    <property type="entry name" value="CheY-like"/>
    <property type="match status" value="1"/>
</dbReference>
<evidence type="ECO:0000256" key="6">
    <source>
        <dbReference type="PROSITE-ProRule" id="PRU00169"/>
    </source>
</evidence>
<dbReference type="GO" id="GO:0009927">
    <property type="term" value="F:histidine phosphotransfer kinase activity"/>
    <property type="evidence" value="ECO:0007669"/>
    <property type="project" value="TreeGrafter"/>
</dbReference>
<dbReference type="InterPro" id="IPR036097">
    <property type="entry name" value="HisK_dim/P_sf"/>
</dbReference>
<dbReference type="PROSITE" id="PS50110">
    <property type="entry name" value="RESPONSE_REGULATORY"/>
    <property type="match status" value="1"/>
</dbReference>
<dbReference type="InterPro" id="IPR004358">
    <property type="entry name" value="Sig_transdc_His_kin-like_C"/>
</dbReference>
<feature type="region of interest" description="Disordered" evidence="7">
    <location>
        <begin position="576"/>
        <end position="613"/>
    </location>
</feature>
<feature type="region of interest" description="Disordered" evidence="7">
    <location>
        <begin position="419"/>
        <end position="441"/>
    </location>
</feature>
<keyword evidence="3 6" id="KW-0597">Phosphoprotein</keyword>
<dbReference type="Proteomes" id="UP000799441">
    <property type="component" value="Unassembled WGS sequence"/>
</dbReference>
<evidence type="ECO:0000256" key="5">
    <source>
        <dbReference type="ARBA" id="ARBA00022777"/>
    </source>
</evidence>
<feature type="compositionally biased region" description="Polar residues" evidence="7">
    <location>
        <begin position="429"/>
        <end position="439"/>
    </location>
</feature>
<feature type="compositionally biased region" description="Basic and acidic residues" evidence="7">
    <location>
        <begin position="1337"/>
        <end position="1370"/>
    </location>
</feature>
<dbReference type="InterPro" id="IPR036890">
    <property type="entry name" value="HATPase_C_sf"/>
</dbReference>
<dbReference type="SUPFAM" id="SSF55781">
    <property type="entry name" value="GAF domain-like"/>
    <property type="match status" value="1"/>
</dbReference>
<sequence length="1370" mass="150896">MRVHYAPCTERWSPCHQRLPLRRPSPSISLPKYASVFVAGAFPRCKCGVEMDHQSSGAGNSPTSSDYPRYHCRRKALTRSHCPFRQRTEASRARDALRYLHYWTSAHKPDTFNRNAFPDGTDLPLPEPEGSPDATLTAFAQLAALRLCARRCLISLVSTNIEYVLAEATKTMSLQYDSVDDPADHPWIGTCCFPRADGVSGIGIDHFRKAKQLRVVPEQPDHYYSDGLSQHFYLVSDCRADPKLTELPFVKHGISPRFIVVVPLRDALGSAVGSVTIIDDKPRYGLSVAEMGFLEDLADTLTEHLEATILRVQRQMSGRMIQGLGLFNDGSSSLRDWWIGEEGIRTRKVGRYHNESSESPEYGERIANKEFGVQEVPKGNEGSRSPQSELDTTALESEFGHETQVRDFTQEEPSAYYNQEAEASRKKQITNGSTESGQSRVRPLSELTAEFDVAHARKLAFGRATNLIREALNVEGSISVNANIPVNLQSKSESSDMTAESDSASSAEGHEEQATTESDADGSSASLALAKIDGFSTRTRSTLSGFRKPYESFSLTSRFVSHLVKRYPTGKVFNYSGDGTPYTSGSDENTSTDDAAAPTKASLPDGPRSQGDATRLRKVFSDATSILFFPLRDESRERWRSCTFVWTTDPFRCFTPDEATYLASFGHSITAELSRIDAMASYTAQATFVSSVSHELRSPLHGVLAGVEFLLESQLSSFQTDMAYSISMAGRTLLDTVDHILDHSKVSNISKPRRHRGTSEPSGEEGSLTTDATFVDLAKFTEEIVESTTAAFRFKGMFESLDETNQHFRTLQDSEAAKRKDDVSIVFGVSVLPNWTTKISRGSWTRIITNVLGNALKYTEHGRVAVRLESSEPTGREDPREVRQVRLIIEDSGIGMSPRFLKESVYTPFKQENPNSIGTGLGLSIVRRIAKAMDARLQIDSKIGKGTTVSLSFSSKFLTGPEINVMGQPNLFQQARSLPFSHIHLLARANSLPNPTVASSVFQSGKAWLGCTTSIGPTVLSHSGGTVVVIQEDDLASWAQSNPEMLSDALSELDSEDDCMLVLARSILSVSPTVSLQEFPIRHIFVQQPVGPQRLYRALASAGESSASDEAETFTIRRRDRQRGQTHVLRRQSGPDEPKAITADLPESGTHTNKPSRPRLDFRTSSSAIHRSSSNTSSNTATTSSTSTVSPQPTSQHTPLDTALTPGSHKALLVEDNEINMRLLSACMRKLHIRHETASNGLEAIQKYEVSPASYFLILMDLSMPVMDGTTATARIRDFEKRLPRPRHCRIIALTGVTNSQARSDAYAAGVDGFHTKPMKMAALQEMVGKIRTANETFKDEGEDEGRTRTKSSDGEAQKEHDDGGAKGQR</sequence>
<dbReference type="SUPFAM" id="SSF55874">
    <property type="entry name" value="ATPase domain of HSP90 chaperone/DNA topoisomerase II/histidine kinase"/>
    <property type="match status" value="1"/>
</dbReference>
<evidence type="ECO:0000259" key="9">
    <source>
        <dbReference type="PROSITE" id="PS50110"/>
    </source>
</evidence>
<feature type="region of interest" description="Disordered" evidence="7">
    <location>
        <begin position="1333"/>
        <end position="1370"/>
    </location>
</feature>
<dbReference type="PROSITE" id="PS50109">
    <property type="entry name" value="HIS_KIN"/>
    <property type="match status" value="1"/>
</dbReference>
<feature type="region of interest" description="Disordered" evidence="7">
    <location>
        <begin position="489"/>
        <end position="523"/>
    </location>
</feature>
<feature type="domain" description="Histidine kinase" evidence="8">
    <location>
        <begin position="691"/>
        <end position="957"/>
    </location>
</feature>
<dbReference type="EMBL" id="MU003801">
    <property type="protein sequence ID" value="KAF2720256.1"/>
    <property type="molecule type" value="Genomic_DNA"/>
</dbReference>
<dbReference type="InterPro" id="IPR005467">
    <property type="entry name" value="His_kinase_dom"/>
</dbReference>
<reference evidence="10" key="1">
    <citation type="journal article" date="2020" name="Stud. Mycol.">
        <title>101 Dothideomycetes genomes: a test case for predicting lifestyles and emergence of pathogens.</title>
        <authorList>
            <person name="Haridas S."/>
            <person name="Albert R."/>
            <person name="Binder M."/>
            <person name="Bloem J."/>
            <person name="Labutti K."/>
            <person name="Salamov A."/>
            <person name="Andreopoulos B."/>
            <person name="Baker S."/>
            <person name="Barry K."/>
            <person name="Bills G."/>
            <person name="Bluhm B."/>
            <person name="Cannon C."/>
            <person name="Castanera R."/>
            <person name="Culley D."/>
            <person name="Daum C."/>
            <person name="Ezra D."/>
            <person name="Gonzalez J."/>
            <person name="Henrissat B."/>
            <person name="Kuo A."/>
            <person name="Liang C."/>
            <person name="Lipzen A."/>
            <person name="Lutzoni F."/>
            <person name="Magnuson J."/>
            <person name="Mondo S."/>
            <person name="Nolan M."/>
            <person name="Ohm R."/>
            <person name="Pangilinan J."/>
            <person name="Park H.-J."/>
            <person name="Ramirez L."/>
            <person name="Alfaro M."/>
            <person name="Sun H."/>
            <person name="Tritt A."/>
            <person name="Yoshinaga Y."/>
            <person name="Zwiers L.-H."/>
            <person name="Turgeon B."/>
            <person name="Goodwin S."/>
            <person name="Spatafora J."/>
            <person name="Crous P."/>
            <person name="Grigoriev I."/>
        </authorList>
    </citation>
    <scope>NUCLEOTIDE SEQUENCE</scope>
    <source>
        <strain evidence="10">CBS 116435</strain>
    </source>
</reference>